<dbReference type="InterPro" id="IPR040265">
    <property type="entry name" value="CHUP1/IPGA1-like"/>
</dbReference>
<evidence type="ECO:0000256" key="2">
    <source>
        <dbReference type="SAM" id="Coils"/>
    </source>
</evidence>
<evidence type="ECO:0000256" key="1">
    <source>
        <dbReference type="ARBA" id="ARBA00023054"/>
    </source>
</evidence>
<evidence type="ECO:0000256" key="4">
    <source>
        <dbReference type="SAM" id="Phobius"/>
    </source>
</evidence>
<dbReference type="Proteomes" id="UP000828251">
    <property type="component" value="Unassembled WGS sequence"/>
</dbReference>
<evidence type="ECO:0000256" key="3">
    <source>
        <dbReference type="SAM" id="MobiDB-lite"/>
    </source>
</evidence>
<feature type="coiled-coil region" evidence="2">
    <location>
        <begin position="158"/>
        <end position="378"/>
    </location>
</feature>
<feature type="compositionally biased region" description="Polar residues" evidence="3">
    <location>
        <begin position="466"/>
        <end position="479"/>
    </location>
</feature>
<comment type="caution">
    <text evidence="5">The sequence shown here is derived from an EMBL/GenBank/DDBJ whole genome shotgun (WGS) entry which is preliminary data.</text>
</comment>
<keyword evidence="4" id="KW-0472">Membrane</keyword>
<feature type="region of interest" description="Disordered" evidence="3">
    <location>
        <begin position="496"/>
        <end position="551"/>
    </location>
</feature>
<dbReference type="GO" id="GO:0072699">
    <property type="term" value="P:protein localization to cortical microtubule cytoskeleton"/>
    <property type="evidence" value="ECO:0007669"/>
    <property type="project" value="TreeGrafter"/>
</dbReference>
<dbReference type="PANTHER" id="PTHR31342:SF4">
    <property type="entry name" value="ACTIN BINDING PROTEIN FAMILY"/>
    <property type="match status" value="1"/>
</dbReference>
<keyword evidence="4" id="KW-0812">Transmembrane</keyword>
<dbReference type="AlphaFoldDB" id="A0A9D3ZP75"/>
<evidence type="ECO:0008006" key="7">
    <source>
        <dbReference type="Google" id="ProtNLM"/>
    </source>
</evidence>
<sequence>MEDDEEEDLDSKPLLLKFGVAVAVSFVGFLCYRFRTLNPSSGADVTDAIAIIVLNIGSILKIYDISNFDHADNRGEVDSGETDRSKDDFRAVKMSITSDPEEPLKQRMDDSTSISHDEDVFFLTEFDDLVKEFDFSAVVEPSPNLEVEAPRSDLDTSITLTIAKKDDYEQEIEHLRNTVKLLREKEKNLEARLLEYYGLKEQETAVTELINRLKIKNTEVKLFSLKIESLQSEKRRLQSQVTDHEKAVAELESARSQIKMLKKKLKHEAEMNKEQILNLQKRVARLQEQELEAPVSNPDIKSKLQRLKLLECEAEELRNLNTRLRMENSELTRKLESTQILANSVLEDPERKAIDETSNRLRQENEDLTKQIEQLQLHRCADVEELVYLRWINACLRYELRNYLSPTGETVARDLSRSLSPKSEAKAKKLILEYAHTEGMASIDFDCDQWSSSQASETQELDNPLIENSSATKPTNSGKNKFFKNLQRLIRRKDGHHPNHALSMGKPDHVDDPPTWSSSTMSDSVTVVSSRSDRVTTPSQSSSGTSSDIPRWRSLNDEHIKNIKKFRSKSGSYGYDPNFHLEPKNETDSDSFWKSELVKFGEVLEGARKVKIHKKSASIM</sequence>
<feature type="transmembrane region" description="Helical" evidence="4">
    <location>
        <begin position="14"/>
        <end position="32"/>
    </location>
</feature>
<feature type="compositionally biased region" description="Low complexity" evidence="3">
    <location>
        <begin position="513"/>
        <end position="547"/>
    </location>
</feature>
<proteinExistence type="predicted"/>
<organism evidence="5 6">
    <name type="scientific">Gossypium stocksii</name>
    <dbReference type="NCBI Taxonomy" id="47602"/>
    <lineage>
        <taxon>Eukaryota</taxon>
        <taxon>Viridiplantae</taxon>
        <taxon>Streptophyta</taxon>
        <taxon>Embryophyta</taxon>
        <taxon>Tracheophyta</taxon>
        <taxon>Spermatophyta</taxon>
        <taxon>Magnoliopsida</taxon>
        <taxon>eudicotyledons</taxon>
        <taxon>Gunneridae</taxon>
        <taxon>Pentapetalae</taxon>
        <taxon>rosids</taxon>
        <taxon>malvids</taxon>
        <taxon>Malvales</taxon>
        <taxon>Malvaceae</taxon>
        <taxon>Malvoideae</taxon>
        <taxon>Gossypium</taxon>
    </lineage>
</organism>
<dbReference type="OrthoDB" id="1870283at2759"/>
<evidence type="ECO:0000313" key="6">
    <source>
        <dbReference type="Proteomes" id="UP000828251"/>
    </source>
</evidence>
<dbReference type="PANTHER" id="PTHR31342">
    <property type="entry name" value="PROTEIN CHUP1, CHLOROPLASTIC"/>
    <property type="match status" value="1"/>
</dbReference>
<reference evidence="5 6" key="1">
    <citation type="journal article" date="2021" name="Plant Biotechnol. J.">
        <title>Multi-omics assisted identification of the key and species-specific regulatory components of drought-tolerant mechanisms in Gossypium stocksii.</title>
        <authorList>
            <person name="Yu D."/>
            <person name="Ke L."/>
            <person name="Zhang D."/>
            <person name="Wu Y."/>
            <person name="Sun Y."/>
            <person name="Mei J."/>
            <person name="Sun J."/>
            <person name="Sun Y."/>
        </authorList>
    </citation>
    <scope>NUCLEOTIDE SEQUENCE [LARGE SCALE GENOMIC DNA]</scope>
    <source>
        <strain evidence="6">cv. E1</strain>
        <tissue evidence="5">Leaf</tissue>
    </source>
</reference>
<accession>A0A9D3ZP75</accession>
<keyword evidence="6" id="KW-1185">Reference proteome</keyword>
<feature type="region of interest" description="Disordered" evidence="3">
    <location>
        <begin position="454"/>
        <end position="481"/>
    </location>
</feature>
<evidence type="ECO:0000313" key="5">
    <source>
        <dbReference type="EMBL" id="KAH1055102.1"/>
    </source>
</evidence>
<gene>
    <name evidence="5" type="ORF">J1N35_033167</name>
</gene>
<dbReference type="GO" id="GO:0055028">
    <property type="term" value="C:cortical microtubule"/>
    <property type="evidence" value="ECO:0007669"/>
    <property type="project" value="TreeGrafter"/>
</dbReference>
<dbReference type="EMBL" id="JAIQCV010000010">
    <property type="protein sequence ID" value="KAH1055102.1"/>
    <property type="molecule type" value="Genomic_DNA"/>
</dbReference>
<protein>
    <recommendedName>
        <fullName evidence="7">Protein CHUP1, chloroplastic</fullName>
    </recommendedName>
</protein>
<name>A0A9D3ZP75_9ROSI</name>
<keyword evidence="4" id="KW-1133">Transmembrane helix</keyword>
<keyword evidence="1 2" id="KW-0175">Coiled coil</keyword>